<dbReference type="EMBL" id="MT742244">
    <property type="protein sequence ID" value="UDY70318.1"/>
    <property type="molecule type" value="Genomic_DNA"/>
</dbReference>
<keyword evidence="1" id="KW-0934">Plastid</keyword>
<protein>
    <submittedName>
        <fullName evidence="1">Uncharacterized protein</fullName>
    </submittedName>
</protein>
<proteinExistence type="predicted"/>
<gene>
    <name evidence="1" type="primary">ycf15</name>
</gene>
<geneLocation type="chloroplast" evidence="1"/>
<keyword evidence="1" id="KW-0150">Chloroplast</keyword>
<accession>A0A8K1QTB0</accession>
<reference evidence="1" key="1">
    <citation type="submission" date="2020-07" db="EMBL/GenBank/DDBJ databases">
        <title>Phylogenetic study of Ulmaceae in China based on chloroplast genomes.</title>
        <authorList>
            <person name="Zhang M."/>
            <person name="Zhang Y."/>
            <person name="Wang Z."/>
        </authorList>
    </citation>
    <scope>NUCLEOTIDE SEQUENCE</scope>
</reference>
<organism evidence="1">
    <name type="scientific">Trema angustifolium</name>
    <dbReference type="NCBI Taxonomy" id="1037064"/>
    <lineage>
        <taxon>Eukaryota</taxon>
        <taxon>Viridiplantae</taxon>
        <taxon>Streptophyta</taxon>
        <taxon>Embryophyta</taxon>
        <taxon>Tracheophyta</taxon>
        <taxon>Spermatophyta</taxon>
        <taxon>Magnoliopsida</taxon>
        <taxon>eudicotyledons</taxon>
        <taxon>Gunneridae</taxon>
        <taxon>Pentapetalae</taxon>
        <taxon>rosids</taxon>
        <taxon>fabids</taxon>
        <taxon>Rosales</taxon>
        <taxon>Cannabaceae</taxon>
        <taxon>Trema</taxon>
    </lineage>
</organism>
<dbReference type="EMBL" id="MT742244">
    <property type="protein sequence ID" value="UDY70319.1"/>
    <property type="molecule type" value="Genomic_DNA"/>
</dbReference>
<sequence length="29" mass="3562">MDFSVLILHLRVISIYQSSSYLTERYWIK</sequence>
<dbReference type="AlphaFoldDB" id="A0A8K1QTB0"/>
<evidence type="ECO:0000313" key="1">
    <source>
        <dbReference type="EMBL" id="UDY70318.1"/>
    </source>
</evidence>
<name>A0A8K1QTB0_9ROSA</name>